<dbReference type="InterPro" id="IPR002293">
    <property type="entry name" value="AA/rel_permease1"/>
</dbReference>
<feature type="transmembrane region" description="Helical" evidence="6">
    <location>
        <begin position="343"/>
        <end position="365"/>
    </location>
</feature>
<keyword evidence="4 6" id="KW-1133">Transmembrane helix</keyword>
<feature type="transmembrane region" description="Helical" evidence="6">
    <location>
        <begin position="253"/>
        <end position="275"/>
    </location>
</feature>
<feature type="transmembrane region" description="Helical" evidence="6">
    <location>
        <begin position="421"/>
        <end position="443"/>
    </location>
</feature>
<reference evidence="7" key="1">
    <citation type="submission" date="2021-03" db="EMBL/GenBank/DDBJ databases">
        <authorList>
            <person name="Tagirdzhanova G."/>
        </authorList>
    </citation>
    <scope>NUCLEOTIDE SEQUENCE</scope>
</reference>
<feature type="transmembrane region" description="Helical" evidence="6">
    <location>
        <begin position="463"/>
        <end position="484"/>
    </location>
</feature>
<dbReference type="PANTHER" id="PTHR45649:SF1">
    <property type="entry name" value="TRANSPORTER, PUTATIVE (EUROFUNG)-RELATED"/>
    <property type="match status" value="1"/>
</dbReference>
<dbReference type="GO" id="GO:0016020">
    <property type="term" value="C:membrane"/>
    <property type="evidence" value="ECO:0007669"/>
    <property type="project" value="UniProtKB-SubCell"/>
</dbReference>
<feature type="transmembrane region" description="Helical" evidence="6">
    <location>
        <begin position="214"/>
        <end position="233"/>
    </location>
</feature>
<feature type="transmembrane region" description="Helical" evidence="6">
    <location>
        <begin position="296"/>
        <end position="317"/>
    </location>
</feature>
<evidence type="ECO:0000256" key="1">
    <source>
        <dbReference type="ARBA" id="ARBA00004141"/>
    </source>
</evidence>
<protein>
    <recommendedName>
        <fullName evidence="9">Amino acid transporter</fullName>
    </recommendedName>
</protein>
<keyword evidence="8" id="KW-1185">Reference proteome</keyword>
<keyword evidence="5 6" id="KW-0472">Membrane</keyword>
<accession>A0A8H3GA51</accession>
<evidence type="ECO:0000313" key="7">
    <source>
        <dbReference type="EMBL" id="CAF9935796.1"/>
    </source>
</evidence>
<proteinExistence type="predicted"/>
<feature type="transmembrane region" description="Helical" evidence="6">
    <location>
        <begin position="182"/>
        <end position="202"/>
    </location>
</feature>
<feature type="transmembrane region" description="Helical" evidence="6">
    <location>
        <begin position="395"/>
        <end position="415"/>
    </location>
</feature>
<dbReference type="GO" id="GO:0022857">
    <property type="term" value="F:transmembrane transporter activity"/>
    <property type="evidence" value="ECO:0007669"/>
    <property type="project" value="InterPro"/>
</dbReference>
<evidence type="ECO:0000313" key="8">
    <source>
        <dbReference type="Proteomes" id="UP000664534"/>
    </source>
</evidence>
<dbReference type="OrthoDB" id="3257095at2759"/>
<feature type="transmembrane region" description="Helical" evidence="6">
    <location>
        <begin position="138"/>
        <end position="162"/>
    </location>
</feature>
<dbReference type="PIRSF" id="PIRSF006060">
    <property type="entry name" value="AA_transporter"/>
    <property type="match status" value="1"/>
</dbReference>
<gene>
    <name evidence="7" type="ORF">IMSHALPRED_010354</name>
</gene>
<sequence>MEIVQVVDKDSMSTKRLAQATSRPDVLHFEPMTEYRGTRDDADLARFGKKQQFERNFGLLSIIGLTCTLMITWEGMLSVFQAGLTNGGPSGLVYGYIFTWLGNISQVLVMAELASMIPLSGGQYNWVAILSPKSCSKFLSYLTGWMTVIGWQAELASGSFLAGTMIQGLLVLNYPSYGYQRWHGTLLFYAILLVALFVNTYLARQLPNIESMVLILHVMGFFAILVPLLYLAPRSTAKEVFATFSDSGDWSSNGLSFFIGLSTSMFAFIGIDAAAHMAEEIHNASVVIPRSMLSSVSLNGALGFGMLIAVLFSAGNIQTALDSPTKYPFIEIFAQAVGSNSGATGMVAIIISAVVFATVGCLATASRMTWAFAREQGLPASAYLSQIEPHTSMPLWSIFCSTVISLLLALINIGSSVAFNALTSLVIAAFYSSFLVAASVVLLKRVTKQASPICWGPFTLGRAGLPVTIISIAYSIIGIFFSFWPPSVDPTAISMNWSVAVYGGALLFSVIFWALYGRKVYTGPIIEIRVD</sequence>
<dbReference type="Gene3D" id="1.20.1740.10">
    <property type="entry name" value="Amino acid/polyamine transporter I"/>
    <property type="match status" value="1"/>
</dbReference>
<comment type="subcellular location">
    <subcellularLocation>
        <location evidence="1">Membrane</location>
        <topology evidence="1">Multi-pass membrane protein</topology>
    </subcellularLocation>
</comment>
<evidence type="ECO:0000256" key="4">
    <source>
        <dbReference type="ARBA" id="ARBA00022989"/>
    </source>
</evidence>
<evidence type="ECO:0000256" key="5">
    <source>
        <dbReference type="ARBA" id="ARBA00023136"/>
    </source>
</evidence>
<evidence type="ECO:0008006" key="9">
    <source>
        <dbReference type="Google" id="ProtNLM"/>
    </source>
</evidence>
<keyword evidence="3 6" id="KW-0812">Transmembrane</keyword>
<organism evidence="7 8">
    <name type="scientific">Imshaugia aleurites</name>
    <dbReference type="NCBI Taxonomy" id="172621"/>
    <lineage>
        <taxon>Eukaryota</taxon>
        <taxon>Fungi</taxon>
        <taxon>Dikarya</taxon>
        <taxon>Ascomycota</taxon>
        <taxon>Pezizomycotina</taxon>
        <taxon>Lecanoromycetes</taxon>
        <taxon>OSLEUM clade</taxon>
        <taxon>Lecanoromycetidae</taxon>
        <taxon>Lecanorales</taxon>
        <taxon>Lecanorineae</taxon>
        <taxon>Parmeliaceae</taxon>
        <taxon>Imshaugia</taxon>
    </lineage>
</organism>
<evidence type="ECO:0000256" key="2">
    <source>
        <dbReference type="ARBA" id="ARBA00022448"/>
    </source>
</evidence>
<dbReference type="PANTHER" id="PTHR45649">
    <property type="entry name" value="AMINO-ACID PERMEASE BAT1"/>
    <property type="match status" value="1"/>
</dbReference>
<evidence type="ECO:0000256" key="6">
    <source>
        <dbReference type="SAM" id="Phobius"/>
    </source>
</evidence>
<evidence type="ECO:0000256" key="3">
    <source>
        <dbReference type="ARBA" id="ARBA00022692"/>
    </source>
</evidence>
<dbReference type="EMBL" id="CAJPDT010000086">
    <property type="protein sequence ID" value="CAF9935796.1"/>
    <property type="molecule type" value="Genomic_DNA"/>
</dbReference>
<name>A0A8H3GA51_9LECA</name>
<feature type="transmembrane region" description="Helical" evidence="6">
    <location>
        <begin position="93"/>
        <end position="117"/>
    </location>
</feature>
<dbReference type="Proteomes" id="UP000664534">
    <property type="component" value="Unassembled WGS sequence"/>
</dbReference>
<feature type="transmembrane region" description="Helical" evidence="6">
    <location>
        <begin position="56"/>
        <end position="73"/>
    </location>
</feature>
<comment type="caution">
    <text evidence="7">The sequence shown here is derived from an EMBL/GenBank/DDBJ whole genome shotgun (WGS) entry which is preliminary data.</text>
</comment>
<dbReference type="Pfam" id="PF13520">
    <property type="entry name" value="AA_permease_2"/>
    <property type="match status" value="1"/>
</dbReference>
<dbReference type="AlphaFoldDB" id="A0A8H3GA51"/>
<feature type="transmembrane region" description="Helical" evidence="6">
    <location>
        <begin position="496"/>
        <end position="516"/>
    </location>
</feature>
<keyword evidence="2" id="KW-0813">Transport</keyword>